<accession>S7PQY0</accession>
<dbReference type="KEGG" id="gtr:GLOTRDRAFT_134140"/>
<organism evidence="2 3">
    <name type="scientific">Gloeophyllum trabeum (strain ATCC 11539 / FP-39264 / Madison 617)</name>
    <name type="common">Brown rot fungus</name>
    <dbReference type="NCBI Taxonomy" id="670483"/>
    <lineage>
        <taxon>Eukaryota</taxon>
        <taxon>Fungi</taxon>
        <taxon>Dikarya</taxon>
        <taxon>Basidiomycota</taxon>
        <taxon>Agaricomycotina</taxon>
        <taxon>Agaricomycetes</taxon>
        <taxon>Gloeophyllales</taxon>
        <taxon>Gloeophyllaceae</taxon>
        <taxon>Gloeophyllum</taxon>
    </lineage>
</organism>
<dbReference type="Proteomes" id="UP000030669">
    <property type="component" value="Unassembled WGS sequence"/>
</dbReference>
<dbReference type="STRING" id="670483.S7PQY0"/>
<dbReference type="AlphaFoldDB" id="S7PQY0"/>
<gene>
    <name evidence="2" type="ORF">GLOTRDRAFT_134140</name>
</gene>
<evidence type="ECO:0000313" key="2">
    <source>
        <dbReference type="EMBL" id="EPQ50226.1"/>
    </source>
</evidence>
<feature type="domain" description="DUF6532" evidence="1">
    <location>
        <begin position="2"/>
        <end position="146"/>
    </location>
</feature>
<dbReference type="InterPro" id="IPR045341">
    <property type="entry name" value="DUF6532"/>
</dbReference>
<dbReference type="OrthoDB" id="3268553at2759"/>
<dbReference type="EMBL" id="KB469323">
    <property type="protein sequence ID" value="EPQ50226.1"/>
    <property type="molecule type" value="Genomic_DNA"/>
</dbReference>
<dbReference type="Pfam" id="PF20149">
    <property type="entry name" value="DUF6532"/>
    <property type="match status" value="1"/>
</dbReference>
<keyword evidence="3" id="KW-1185">Reference proteome</keyword>
<dbReference type="HOGENOM" id="CLU_1735923_0_0_1"/>
<dbReference type="GeneID" id="19302926"/>
<protein>
    <recommendedName>
        <fullName evidence="1">DUF6532 domain-containing protein</fullName>
    </recommendedName>
</protein>
<dbReference type="RefSeq" id="XP_007871321.1">
    <property type="nucleotide sequence ID" value="XM_007873130.1"/>
</dbReference>
<sequence length="159" mass="18698">MEMIVERGTQLRGEIKFKARPLVKITYSLRAPANQEPVLSNCNRVSMLLECLAFTYLKPEEQLCIYEHLVIQELINDAWFQNPKDEGVIYSEYFGQRMPLPTLALVLTAIENVLDEWRTGEYHDIPFSKETYQEKYDKHLLDLENFQVKTKETRILPTI</sequence>
<name>S7PQY0_GLOTA</name>
<proteinExistence type="predicted"/>
<reference evidence="2 3" key="1">
    <citation type="journal article" date="2012" name="Science">
        <title>The Paleozoic origin of enzymatic lignin decomposition reconstructed from 31 fungal genomes.</title>
        <authorList>
            <person name="Floudas D."/>
            <person name="Binder M."/>
            <person name="Riley R."/>
            <person name="Barry K."/>
            <person name="Blanchette R.A."/>
            <person name="Henrissat B."/>
            <person name="Martinez A.T."/>
            <person name="Otillar R."/>
            <person name="Spatafora J.W."/>
            <person name="Yadav J.S."/>
            <person name="Aerts A."/>
            <person name="Benoit I."/>
            <person name="Boyd A."/>
            <person name="Carlson A."/>
            <person name="Copeland A."/>
            <person name="Coutinho P.M."/>
            <person name="de Vries R.P."/>
            <person name="Ferreira P."/>
            <person name="Findley K."/>
            <person name="Foster B."/>
            <person name="Gaskell J."/>
            <person name="Glotzer D."/>
            <person name="Gorecki P."/>
            <person name="Heitman J."/>
            <person name="Hesse C."/>
            <person name="Hori C."/>
            <person name="Igarashi K."/>
            <person name="Jurgens J.A."/>
            <person name="Kallen N."/>
            <person name="Kersten P."/>
            <person name="Kohler A."/>
            <person name="Kuees U."/>
            <person name="Kumar T.K.A."/>
            <person name="Kuo A."/>
            <person name="LaButti K."/>
            <person name="Larrondo L.F."/>
            <person name="Lindquist E."/>
            <person name="Ling A."/>
            <person name="Lombard V."/>
            <person name="Lucas S."/>
            <person name="Lundell T."/>
            <person name="Martin R."/>
            <person name="McLaughlin D.J."/>
            <person name="Morgenstern I."/>
            <person name="Morin E."/>
            <person name="Murat C."/>
            <person name="Nagy L.G."/>
            <person name="Nolan M."/>
            <person name="Ohm R.A."/>
            <person name="Patyshakuliyeva A."/>
            <person name="Rokas A."/>
            <person name="Ruiz-Duenas F.J."/>
            <person name="Sabat G."/>
            <person name="Salamov A."/>
            <person name="Samejima M."/>
            <person name="Schmutz J."/>
            <person name="Slot J.C."/>
            <person name="St John F."/>
            <person name="Stenlid J."/>
            <person name="Sun H."/>
            <person name="Sun S."/>
            <person name="Syed K."/>
            <person name="Tsang A."/>
            <person name="Wiebenga A."/>
            <person name="Young D."/>
            <person name="Pisabarro A."/>
            <person name="Eastwood D.C."/>
            <person name="Martin F."/>
            <person name="Cullen D."/>
            <person name="Grigoriev I.V."/>
            <person name="Hibbett D.S."/>
        </authorList>
    </citation>
    <scope>NUCLEOTIDE SEQUENCE [LARGE SCALE GENOMIC DNA]</scope>
    <source>
        <strain evidence="2 3">ATCC 11539</strain>
    </source>
</reference>
<evidence type="ECO:0000313" key="3">
    <source>
        <dbReference type="Proteomes" id="UP000030669"/>
    </source>
</evidence>
<evidence type="ECO:0000259" key="1">
    <source>
        <dbReference type="Pfam" id="PF20149"/>
    </source>
</evidence>